<dbReference type="InterPro" id="IPR011010">
    <property type="entry name" value="DNA_brk_join_enz"/>
</dbReference>
<keyword evidence="1" id="KW-0233">DNA recombination</keyword>
<feature type="domain" description="Tyr recombinase" evidence="2">
    <location>
        <begin position="1"/>
        <end position="150"/>
    </location>
</feature>
<dbReference type="PROSITE" id="PS51898">
    <property type="entry name" value="TYR_RECOMBINASE"/>
    <property type="match status" value="1"/>
</dbReference>
<dbReference type="GO" id="GO:0015074">
    <property type="term" value="P:DNA integration"/>
    <property type="evidence" value="ECO:0007669"/>
    <property type="project" value="InterPro"/>
</dbReference>
<protein>
    <recommendedName>
        <fullName evidence="2">Tyr recombinase domain-containing protein</fullName>
    </recommendedName>
</protein>
<gene>
    <name evidence="3" type="ORF">LCGC14_2785600</name>
</gene>
<evidence type="ECO:0000313" key="3">
    <source>
        <dbReference type="EMBL" id="KKK84212.1"/>
    </source>
</evidence>
<dbReference type="Pfam" id="PF00589">
    <property type="entry name" value="Phage_integrase"/>
    <property type="match status" value="1"/>
</dbReference>
<evidence type="ECO:0000256" key="1">
    <source>
        <dbReference type="ARBA" id="ARBA00023172"/>
    </source>
</evidence>
<proteinExistence type="predicted"/>
<dbReference type="AlphaFoldDB" id="A0A0F8YS07"/>
<name>A0A0F8YS07_9ZZZZ</name>
<dbReference type="InterPro" id="IPR013762">
    <property type="entry name" value="Integrase-like_cat_sf"/>
</dbReference>
<dbReference type="InterPro" id="IPR050090">
    <property type="entry name" value="Tyrosine_recombinase_XerCD"/>
</dbReference>
<dbReference type="Gene3D" id="1.10.443.10">
    <property type="entry name" value="Intergrase catalytic core"/>
    <property type="match status" value="1"/>
</dbReference>
<dbReference type="SUPFAM" id="SSF56349">
    <property type="entry name" value="DNA breaking-rejoining enzymes"/>
    <property type="match status" value="1"/>
</dbReference>
<comment type="caution">
    <text evidence="3">The sequence shown here is derived from an EMBL/GenBank/DDBJ whole genome shotgun (WGS) entry which is preliminary data.</text>
</comment>
<feature type="non-terminal residue" evidence="3">
    <location>
        <position position="1"/>
    </location>
</feature>
<dbReference type="GO" id="GO:0003677">
    <property type="term" value="F:DNA binding"/>
    <property type="evidence" value="ECO:0007669"/>
    <property type="project" value="InterPro"/>
</dbReference>
<accession>A0A0F8YS07</accession>
<dbReference type="GO" id="GO:0006310">
    <property type="term" value="P:DNA recombination"/>
    <property type="evidence" value="ECO:0007669"/>
    <property type="project" value="UniProtKB-KW"/>
</dbReference>
<dbReference type="PANTHER" id="PTHR30349:SF81">
    <property type="entry name" value="TYROSINE RECOMBINASE XERC"/>
    <property type="match status" value="1"/>
</dbReference>
<organism evidence="3">
    <name type="scientific">marine sediment metagenome</name>
    <dbReference type="NCBI Taxonomy" id="412755"/>
    <lineage>
        <taxon>unclassified sequences</taxon>
        <taxon>metagenomes</taxon>
        <taxon>ecological metagenomes</taxon>
    </lineage>
</organism>
<dbReference type="EMBL" id="LAZR01051877">
    <property type="protein sequence ID" value="KKK84212.1"/>
    <property type="molecule type" value="Genomic_DNA"/>
</dbReference>
<reference evidence="3" key="1">
    <citation type="journal article" date="2015" name="Nature">
        <title>Complex archaea that bridge the gap between prokaryotes and eukaryotes.</title>
        <authorList>
            <person name="Spang A."/>
            <person name="Saw J.H."/>
            <person name="Jorgensen S.L."/>
            <person name="Zaremba-Niedzwiedzka K."/>
            <person name="Martijn J."/>
            <person name="Lind A.E."/>
            <person name="van Eijk R."/>
            <person name="Schleper C."/>
            <person name="Guy L."/>
            <person name="Ettema T.J."/>
        </authorList>
    </citation>
    <scope>NUCLEOTIDE SEQUENCE</scope>
</reference>
<evidence type="ECO:0000259" key="2">
    <source>
        <dbReference type="PROSITE" id="PS51898"/>
    </source>
</evidence>
<dbReference type="InterPro" id="IPR002104">
    <property type="entry name" value="Integrase_catalytic"/>
</dbReference>
<sequence>RNTVLEETLIIVLFDTAVRISELLGTELSDINWTDKFISVIRKGGRREEVNISDKALEALSNWLDVRESDSKMVFMDLSYYNAWSILRAVGKRAGIKVHPHIFRHSRAIHMLMNGAELHTVKEHLGHANIATTINIYGRFKAVHLKELVPAW</sequence>
<dbReference type="PANTHER" id="PTHR30349">
    <property type="entry name" value="PHAGE INTEGRASE-RELATED"/>
    <property type="match status" value="1"/>
</dbReference>